<keyword evidence="1" id="KW-0143">Chaperone</keyword>
<dbReference type="AlphaFoldDB" id="J3JFG9"/>
<dbReference type="SUPFAM" id="SSF89155">
    <property type="entry name" value="TorD-like"/>
    <property type="match status" value="1"/>
</dbReference>
<reference evidence="2 3" key="1">
    <citation type="journal article" date="2012" name="J. Bacteriol.">
        <title>Draft Genome Sequence of the Extremely Halophilic Archaeon Halogranum salarium B-1T.</title>
        <authorList>
            <person name="Kim K.K."/>
            <person name="Lee K.C."/>
            <person name="Lee J.S."/>
        </authorList>
    </citation>
    <scope>NUCLEOTIDE SEQUENCE [LARGE SCALE GENOMIC DNA]</scope>
    <source>
        <strain evidence="2 3">B-1</strain>
    </source>
</reference>
<evidence type="ECO:0000256" key="1">
    <source>
        <dbReference type="ARBA" id="ARBA00023186"/>
    </source>
</evidence>
<organism evidence="2 3">
    <name type="scientific">Halogranum salarium B-1</name>
    <dbReference type="NCBI Taxonomy" id="1210908"/>
    <lineage>
        <taxon>Archaea</taxon>
        <taxon>Methanobacteriati</taxon>
        <taxon>Methanobacteriota</taxon>
        <taxon>Stenosarchaea group</taxon>
        <taxon>Halobacteria</taxon>
        <taxon>Halobacteriales</taxon>
        <taxon>Haloferacaceae</taxon>
    </lineage>
</organism>
<name>J3JFG9_9EURY</name>
<dbReference type="Pfam" id="PF02613">
    <property type="entry name" value="Nitrate_red_del"/>
    <property type="match status" value="1"/>
</dbReference>
<protein>
    <submittedName>
        <fullName evidence="2">Cytoplasmic chaperone TorD</fullName>
    </submittedName>
</protein>
<comment type="caution">
    <text evidence="2">The sequence shown here is derived from an EMBL/GenBank/DDBJ whole genome shotgun (WGS) entry which is preliminary data.</text>
</comment>
<evidence type="ECO:0000313" key="2">
    <source>
        <dbReference type="EMBL" id="EJN59211.1"/>
    </source>
</evidence>
<accession>J3JFG9</accession>
<dbReference type="Gene3D" id="1.10.3480.10">
    <property type="entry name" value="TorD-like"/>
    <property type="match status" value="1"/>
</dbReference>
<gene>
    <name evidence="2" type="ORF">HSB1_26320</name>
</gene>
<evidence type="ECO:0000313" key="3">
    <source>
        <dbReference type="Proteomes" id="UP000007813"/>
    </source>
</evidence>
<proteinExistence type="predicted"/>
<dbReference type="PANTHER" id="PTHR34227:SF1">
    <property type="entry name" value="DIMETHYL SULFOXIDE REDUCTASE CHAPERONE-RELATED"/>
    <property type="match status" value="1"/>
</dbReference>
<dbReference type="InterPro" id="IPR050289">
    <property type="entry name" value="TorD/DmsD_chaperones"/>
</dbReference>
<dbReference type="EMBL" id="ALJD01000006">
    <property type="protein sequence ID" value="EJN59211.1"/>
    <property type="molecule type" value="Genomic_DNA"/>
</dbReference>
<sequence>MMDDSAIYDARTELVDFVIEVFWDVPDREFVESLLAGDVVVPDGHVNDALDEGFDVLQSYIEANQGRPLDELHEELEVEYTRVFVGPRPPVLPHESYYRDDTDYMGQGLADVEASYAAAGWTPPENYPEENDFVAVELAFLRWIIGRQATGAEEAFGYERVFLDEHLTTWVGEFVDDVLDETDDDLFRAAALVLQGLVEFEDELVAQMAR</sequence>
<dbReference type="InterPro" id="IPR036411">
    <property type="entry name" value="TorD-like_sf"/>
</dbReference>
<dbReference type="eggNOG" id="arCOG01506">
    <property type="taxonomic scope" value="Archaea"/>
</dbReference>
<dbReference type="PANTHER" id="PTHR34227">
    <property type="entry name" value="CHAPERONE PROTEIN YCDY"/>
    <property type="match status" value="1"/>
</dbReference>
<dbReference type="InterPro" id="IPR020945">
    <property type="entry name" value="DMSO/NO3_reduct_chaperone"/>
</dbReference>
<dbReference type="Proteomes" id="UP000007813">
    <property type="component" value="Unassembled WGS sequence"/>
</dbReference>